<gene>
    <name evidence="2" type="ORF">HaLaN_09501</name>
</gene>
<proteinExistence type="predicted"/>
<evidence type="ECO:0000313" key="2">
    <source>
        <dbReference type="EMBL" id="GFH13583.1"/>
    </source>
</evidence>
<dbReference type="Proteomes" id="UP000485058">
    <property type="component" value="Unassembled WGS sequence"/>
</dbReference>
<evidence type="ECO:0000256" key="1">
    <source>
        <dbReference type="SAM" id="MobiDB-lite"/>
    </source>
</evidence>
<feature type="region of interest" description="Disordered" evidence="1">
    <location>
        <begin position="1"/>
        <end position="22"/>
    </location>
</feature>
<comment type="caution">
    <text evidence="2">The sequence shown here is derived from an EMBL/GenBank/DDBJ whole genome shotgun (WGS) entry which is preliminary data.</text>
</comment>
<protein>
    <submittedName>
        <fullName evidence="2">Uncharacterized protein</fullName>
    </submittedName>
</protein>
<sequence length="22" mass="2274">MAPPMQQAEESTAGVALSQQQA</sequence>
<dbReference type="AlphaFoldDB" id="A0A699YTU8"/>
<dbReference type="EMBL" id="BLLF01000629">
    <property type="protein sequence ID" value="GFH13583.1"/>
    <property type="molecule type" value="Genomic_DNA"/>
</dbReference>
<reference evidence="2 3" key="1">
    <citation type="submission" date="2020-02" db="EMBL/GenBank/DDBJ databases">
        <title>Draft genome sequence of Haematococcus lacustris strain NIES-144.</title>
        <authorList>
            <person name="Morimoto D."/>
            <person name="Nakagawa S."/>
            <person name="Yoshida T."/>
            <person name="Sawayama S."/>
        </authorList>
    </citation>
    <scope>NUCLEOTIDE SEQUENCE [LARGE SCALE GENOMIC DNA]</scope>
    <source>
        <strain evidence="2 3">NIES-144</strain>
    </source>
</reference>
<feature type="non-terminal residue" evidence="2">
    <location>
        <position position="1"/>
    </location>
</feature>
<evidence type="ECO:0000313" key="3">
    <source>
        <dbReference type="Proteomes" id="UP000485058"/>
    </source>
</evidence>
<accession>A0A699YTU8</accession>
<name>A0A699YTU8_HAELA</name>
<organism evidence="2 3">
    <name type="scientific">Haematococcus lacustris</name>
    <name type="common">Green alga</name>
    <name type="synonym">Haematococcus pluvialis</name>
    <dbReference type="NCBI Taxonomy" id="44745"/>
    <lineage>
        <taxon>Eukaryota</taxon>
        <taxon>Viridiplantae</taxon>
        <taxon>Chlorophyta</taxon>
        <taxon>core chlorophytes</taxon>
        <taxon>Chlorophyceae</taxon>
        <taxon>CS clade</taxon>
        <taxon>Chlamydomonadales</taxon>
        <taxon>Haematococcaceae</taxon>
        <taxon>Haematococcus</taxon>
    </lineage>
</organism>
<keyword evidence="3" id="KW-1185">Reference proteome</keyword>